<keyword evidence="3" id="KW-1185">Reference proteome</keyword>
<evidence type="ECO:0000313" key="3">
    <source>
        <dbReference type="Proteomes" id="UP000019276"/>
    </source>
</evidence>
<dbReference type="AlphaFoldDB" id="W7QCL3"/>
<dbReference type="EMBL" id="ARZY01000021">
    <property type="protein sequence ID" value="EWH09641.1"/>
    <property type="molecule type" value="Genomic_DNA"/>
</dbReference>
<dbReference type="RefSeq" id="WP_051479826.1">
    <property type="nucleotide sequence ID" value="NZ_ARZY01000021.1"/>
</dbReference>
<gene>
    <name evidence="2" type="ORF">DS2_11753</name>
</gene>
<keyword evidence="1" id="KW-0732">Signal</keyword>
<evidence type="ECO:0000256" key="1">
    <source>
        <dbReference type="SAM" id="SignalP"/>
    </source>
</evidence>
<evidence type="ECO:0008006" key="4">
    <source>
        <dbReference type="Google" id="ProtNLM"/>
    </source>
</evidence>
<feature type="signal peptide" evidence="1">
    <location>
        <begin position="1"/>
        <end position="18"/>
    </location>
</feature>
<dbReference type="PROSITE" id="PS51257">
    <property type="entry name" value="PROKAR_LIPOPROTEIN"/>
    <property type="match status" value="1"/>
</dbReference>
<protein>
    <recommendedName>
        <fullName evidence="4">Lipoprotein</fullName>
    </recommendedName>
</protein>
<feature type="chain" id="PRO_5004900658" description="Lipoprotein" evidence="1">
    <location>
        <begin position="19"/>
        <end position="398"/>
    </location>
</feature>
<dbReference type="STRING" id="1328313.DS2_11753"/>
<dbReference type="Proteomes" id="UP000019276">
    <property type="component" value="Unassembled WGS sequence"/>
</dbReference>
<proteinExistence type="predicted"/>
<dbReference type="eggNOG" id="COG3391">
    <property type="taxonomic scope" value="Bacteria"/>
</dbReference>
<name>W7QCL3_9ALTE</name>
<dbReference type="SUPFAM" id="SSF101898">
    <property type="entry name" value="NHL repeat"/>
    <property type="match status" value="1"/>
</dbReference>
<reference evidence="2 3" key="1">
    <citation type="journal article" date="2014" name="Genome Announc.">
        <title>Draft Genome Sequence of the Agar-Degrading Bacterium Catenovulum sp. Strain DS-2, Isolated from Intestines of Haliotis diversicolor.</title>
        <authorList>
            <person name="Shan D."/>
            <person name="Li X."/>
            <person name="Gu Z."/>
            <person name="Wei G."/>
            <person name="Gao Z."/>
            <person name="Shao Z."/>
        </authorList>
    </citation>
    <scope>NUCLEOTIDE SEQUENCE [LARGE SCALE GENOMIC DNA]</scope>
    <source>
        <strain evidence="2 3">DS-2</strain>
    </source>
</reference>
<accession>W7QCL3</accession>
<organism evidence="2 3">
    <name type="scientific">Catenovulum agarivorans DS-2</name>
    <dbReference type="NCBI Taxonomy" id="1328313"/>
    <lineage>
        <taxon>Bacteria</taxon>
        <taxon>Pseudomonadati</taxon>
        <taxon>Pseudomonadota</taxon>
        <taxon>Gammaproteobacteria</taxon>
        <taxon>Alteromonadales</taxon>
        <taxon>Alteromonadaceae</taxon>
        <taxon>Catenovulum</taxon>
    </lineage>
</organism>
<sequence>MTSAFFKVSLISSALLLAACSSDNNNEPQEVAAISGVAIHTVATDYVSGQQVVIADKDTYQLTNTGVAVTDSATDYTIRTYQDDLYHIGRWNIDTIEKFSADALQSSSYKFSTQQAGEEASGNPYDIVFLNEQKAFVIRYGLDEILIINPSATQASDFVTGSIDISAYNTNKGEPTAADGLIHDGKLFVAMQRLNALWTPETAYVAVFDVETGVEIETNASTTDTVKGIPLTGTNPIQDSLKIYADDLYVTTHAESYPADASQNILLSKIEKIDLATYSLDVVLTAADITGNTSSTLNESIIISDTKGYFFTTNTSTNISGVYQFNPSTGVITSSDVAATVTNAEGVADIALDSENRMWISVQHAVAPGVDVYSVDDNSLLENRITTVLPPARVEFFY</sequence>
<evidence type="ECO:0000313" key="2">
    <source>
        <dbReference type="EMBL" id="EWH09641.1"/>
    </source>
</evidence>
<comment type="caution">
    <text evidence="2">The sequence shown here is derived from an EMBL/GenBank/DDBJ whole genome shotgun (WGS) entry which is preliminary data.</text>
</comment>
<dbReference type="OrthoDB" id="7057448at2"/>